<gene>
    <name evidence="1" type="ORF">E5329_10550</name>
</gene>
<proteinExistence type="predicted"/>
<reference evidence="1" key="1">
    <citation type="submission" date="2019-04" db="EMBL/GenBank/DDBJ databases">
        <title>Microbes associate with the intestines of laboratory mice.</title>
        <authorList>
            <person name="Navarre W."/>
            <person name="Wong E."/>
            <person name="Huang K."/>
            <person name="Tropini C."/>
            <person name="Ng K."/>
            <person name="Yu B."/>
        </authorList>
    </citation>
    <scope>NUCLEOTIDE SEQUENCE</scope>
    <source>
        <strain evidence="1">NM01_1-7b</strain>
    </source>
</reference>
<keyword evidence="2" id="KW-1185">Reference proteome</keyword>
<organism evidence="1 2">
    <name type="scientific">Petralouisia muris</name>
    <dbReference type="NCBI Taxonomy" id="3032872"/>
    <lineage>
        <taxon>Bacteria</taxon>
        <taxon>Bacillati</taxon>
        <taxon>Bacillota</taxon>
        <taxon>Clostridia</taxon>
        <taxon>Lachnospirales</taxon>
        <taxon>Lachnospiraceae</taxon>
        <taxon>Petralouisia</taxon>
    </lineage>
</organism>
<dbReference type="Proteomes" id="UP000304953">
    <property type="component" value="Unassembled WGS sequence"/>
</dbReference>
<evidence type="ECO:0000313" key="2">
    <source>
        <dbReference type="Proteomes" id="UP000304953"/>
    </source>
</evidence>
<accession>A0AC61RX85</accession>
<evidence type="ECO:0000313" key="1">
    <source>
        <dbReference type="EMBL" id="TGY96278.1"/>
    </source>
</evidence>
<sequence length="224" mass="25237">MNIMNPQTAVTKRKTGDLTVDITQVIRNITGTETDENKKSVLQKLLEPKEVDKNERDARKILQIAKRIARGESVSPEEKELLRRLNPQLAQMAELARKEGERIKHALKQASSKEEQQTIIGQAYQQVAAVMKKNPQFGELLGEAVKAAIKDVQEDPAAMNKPKVERAGGEEESANQPKDQTVMDEAQAMNPLEKEKSEAADDRQEEILEQFYPEEWVSMLDCKG</sequence>
<protein>
    <submittedName>
        <fullName evidence="1">Uncharacterized protein</fullName>
    </submittedName>
</protein>
<name>A0AC61RX85_9FIRM</name>
<comment type="caution">
    <text evidence="1">The sequence shown here is derived from an EMBL/GenBank/DDBJ whole genome shotgun (WGS) entry which is preliminary data.</text>
</comment>
<dbReference type="EMBL" id="SRYA01000018">
    <property type="protein sequence ID" value="TGY96278.1"/>
    <property type="molecule type" value="Genomic_DNA"/>
</dbReference>